<dbReference type="GO" id="GO:0051539">
    <property type="term" value="F:4 iron, 4 sulfur cluster binding"/>
    <property type="evidence" value="ECO:0007669"/>
    <property type="project" value="UniProtKB-UniRule"/>
</dbReference>
<accession>A0A3E1YAY1</accession>
<keyword evidence="2" id="KW-0411">Iron-sulfur</keyword>
<dbReference type="EMBL" id="QPMM01000006">
    <property type="protein sequence ID" value="RFS22818.1"/>
    <property type="molecule type" value="Genomic_DNA"/>
</dbReference>
<evidence type="ECO:0000256" key="2">
    <source>
        <dbReference type="RuleBase" id="RU364116"/>
    </source>
</evidence>
<organism evidence="4 5">
    <name type="scientific">Chitinophaga silvatica</name>
    <dbReference type="NCBI Taxonomy" id="2282649"/>
    <lineage>
        <taxon>Bacteria</taxon>
        <taxon>Pseudomonadati</taxon>
        <taxon>Bacteroidota</taxon>
        <taxon>Chitinophagia</taxon>
        <taxon>Chitinophagales</taxon>
        <taxon>Chitinophagaceae</taxon>
        <taxon>Chitinophaga</taxon>
    </lineage>
</organism>
<sequence length="374" mass="42124">MSGIYLHIPFCKQACYYCNFHFSTSRQHQEDMVKSILQEMEYQQHYLNDAEVETIYFGGGTPSLLTSAELGSLLSRLRELFPVSPNAEITLEANPDDLSIEKLNELKAAGINRLSIGVQSFLEADLKWMNRAHDSEQAINCILNAKSIGFENITIDLIYGGPTLSNESWEENVKRAISLGIPHLSCYALTVEPGTALDHFIKKKKMEATDPDKAALHFEMLMKWLKEAGYEHYEISNFALPGWHSRHNSSYWQGKHYLGLGPSAHSFNGVTRQWNVANNALYIKSIEAGKVPFEIESLTTSMQFNEYIMTTLRTSAGCNLEWVAEKFGREYVLHLLAHSQPFIVAGKMEKIGESLRLTNAGRLFADGIAGELFV</sequence>
<keyword evidence="2" id="KW-0349">Heme</keyword>
<dbReference type="AlphaFoldDB" id="A0A3E1YAY1"/>
<dbReference type="InterPro" id="IPR007197">
    <property type="entry name" value="rSAM"/>
</dbReference>
<gene>
    <name evidence="4" type="ORF">DVR12_11525</name>
</gene>
<dbReference type="Pfam" id="PF06969">
    <property type="entry name" value="HemN_C"/>
    <property type="match status" value="1"/>
</dbReference>
<dbReference type="SUPFAM" id="SSF102114">
    <property type="entry name" value="Radical SAM enzymes"/>
    <property type="match status" value="1"/>
</dbReference>
<feature type="domain" description="Radical SAM core" evidence="3">
    <location>
        <begin position="1"/>
        <end position="231"/>
    </location>
</feature>
<dbReference type="SMART" id="SM00729">
    <property type="entry name" value="Elp3"/>
    <property type="match status" value="1"/>
</dbReference>
<proteinExistence type="inferred from homology"/>
<dbReference type="InterPro" id="IPR010723">
    <property type="entry name" value="HemN_C"/>
</dbReference>
<dbReference type="Pfam" id="PF04055">
    <property type="entry name" value="Radical_SAM"/>
    <property type="match status" value="1"/>
</dbReference>
<evidence type="ECO:0000256" key="1">
    <source>
        <dbReference type="ARBA" id="ARBA00006100"/>
    </source>
</evidence>
<evidence type="ECO:0000313" key="4">
    <source>
        <dbReference type="EMBL" id="RFS22818.1"/>
    </source>
</evidence>
<dbReference type="OrthoDB" id="9808022at2"/>
<keyword evidence="2" id="KW-0004">4Fe-4S</keyword>
<dbReference type="GO" id="GO:0046872">
    <property type="term" value="F:metal ion binding"/>
    <property type="evidence" value="ECO:0007669"/>
    <property type="project" value="UniProtKB-UniRule"/>
</dbReference>
<dbReference type="SFLD" id="SFLDG01082">
    <property type="entry name" value="B12-binding_domain_containing"/>
    <property type="match status" value="1"/>
</dbReference>
<dbReference type="GO" id="GO:0005737">
    <property type="term" value="C:cytoplasm"/>
    <property type="evidence" value="ECO:0007669"/>
    <property type="project" value="UniProtKB-SubCell"/>
</dbReference>
<dbReference type="Gene3D" id="3.80.30.20">
    <property type="entry name" value="tm_1862 like domain"/>
    <property type="match status" value="1"/>
</dbReference>
<dbReference type="NCBIfam" id="TIGR00539">
    <property type="entry name" value="hemN_rel"/>
    <property type="match status" value="1"/>
</dbReference>
<dbReference type="PANTHER" id="PTHR13932:SF5">
    <property type="entry name" value="RADICAL S-ADENOSYL METHIONINE DOMAIN-CONTAINING PROTEIN 1, MITOCHONDRIAL"/>
    <property type="match status" value="1"/>
</dbReference>
<dbReference type="InterPro" id="IPR023404">
    <property type="entry name" value="rSAM_horseshoe"/>
</dbReference>
<protein>
    <recommendedName>
        <fullName evidence="2">Heme chaperone HemW</fullName>
    </recommendedName>
</protein>
<dbReference type="InterPro" id="IPR006638">
    <property type="entry name" value="Elp3/MiaA/NifB-like_rSAM"/>
</dbReference>
<keyword evidence="2" id="KW-0143">Chaperone</keyword>
<evidence type="ECO:0000259" key="3">
    <source>
        <dbReference type="PROSITE" id="PS51918"/>
    </source>
</evidence>
<keyword evidence="2" id="KW-0963">Cytoplasm</keyword>
<evidence type="ECO:0000313" key="5">
    <source>
        <dbReference type="Proteomes" id="UP000260644"/>
    </source>
</evidence>
<dbReference type="CDD" id="cd01335">
    <property type="entry name" value="Radical_SAM"/>
    <property type="match status" value="1"/>
</dbReference>
<keyword evidence="2" id="KW-0479">Metal-binding</keyword>
<reference evidence="4 5" key="1">
    <citation type="submission" date="2018-07" db="EMBL/GenBank/DDBJ databases">
        <title>Chitinophaga K2CV101002-2 sp. nov., isolated from a monsoon evergreen broad-leaved forest soil.</title>
        <authorList>
            <person name="Lv Y."/>
        </authorList>
    </citation>
    <scope>NUCLEOTIDE SEQUENCE [LARGE SCALE GENOMIC DNA]</scope>
    <source>
        <strain evidence="4 5">GDMCC 1.1288</strain>
    </source>
</reference>
<dbReference type="InterPro" id="IPR058240">
    <property type="entry name" value="rSAM_sf"/>
</dbReference>
<dbReference type="SFLD" id="SFLDS00029">
    <property type="entry name" value="Radical_SAM"/>
    <property type="match status" value="1"/>
</dbReference>
<dbReference type="InterPro" id="IPR034505">
    <property type="entry name" value="Coproporphyrinogen-III_oxidase"/>
</dbReference>
<keyword evidence="2" id="KW-0949">S-adenosyl-L-methionine</keyword>
<keyword evidence="2" id="KW-0408">Iron</keyword>
<dbReference type="SFLD" id="SFLDF00288">
    <property type="entry name" value="HemN-like__clustered_with_nucl"/>
    <property type="match status" value="1"/>
</dbReference>
<dbReference type="SFLD" id="SFLDG01065">
    <property type="entry name" value="anaerobic_coproporphyrinogen-I"/>
    <property type="match status" value="1"/>
</dbReference>
<dbReference type="PANTHER" id="PTHR13932">
    <property type="entry name" value="COPROPORPHYRINIGEN III OXIDASE"/>
    <property type="match status" value="1"/>
</dbReference>
<dbReference type="GO" id="GO:0004109">
    <property type="term" value="F:coproporphyrinogen oxidase activity"/>
    <property type="evidence" value="ECO:0007669"/>
    <property type="project" value="InterPro"/>
</dbReference>
<comment type="subcellular location">
    <subcellularLocation>
        <location evidence="2">Cytoplasm</location>
    </subcellularLocation>
</comment>
<dbReference type="Proteomes" id="UP000260644">
    <property type="component" value="Unassembled WGS sequence"/>
</dbReference>
<comment type="caution">
    <text evidence="4">The sequence shown here is derived from an EMBL/GenBank/DDBJ whole genome shotgun (WGS) entry which is preliminary data.</text>
</comment>
<dbReference type="InterPro" id="IPR004559">
    <property type="entry name" value="HemW-like"/>
</dbReference>
<name>A0A3E1YAY1_9BACT</name>
<dbReference type="GO" id="GO:0006779">
    <property type="term" value="P:porphyrin-containing compound biosynthetic process"/>
    <property type="evidence" value="ECO:0007669"/>
    <property type="project" value="InterPro"/>
</dbReference>
<comment type="similarity">
    <text evidence="1">Belongs to the anaerobic coproporphyrinogen-III oxidase family. HemW subfamily.</text>
</comment>
<keyword evidence="5" id="KW-1185">Reference proteome</keyword>
<dbReference type="SFLD" id="SFLDF00562">
    <property type="entry name" value="HemN-like__clustered_with_heat"/>
    <property type="match status" value="1"/>
</dbReference>
<comment type="function">
    <text evidence="2">Probably acts as a heme chaperone, transferring heme to an unknown acceptor. Binds one molecule of heme per monomer, possibly covalently. Binds 1 [4Fe-4S] cluster. The cluster is coordinated with 3 cysteines and an exchangeable S-adenosyl-L-methionine.</text>
</comment>
<dbReference type="PROSITE" id="PS51918">
    <property type="entry name" value="RADICAL_SAM"/>
    <property type="match status" value="1"/>
</dbReference>